<dbReference type="InterPro" id="IPR036770">
    <property type="entry name" value="Ankyrin_rpt-contain_sf"/>
</dbReference>
<organism evidence="4 5">
    <name type="scientific">Aspergillus lentulus</name>
    <dbReference type="NCBI Taxonomy" id="293939"/>
    <lineage>
        <taxon>Eukaryota</taxon>
        <taxon>Fungi</taxon>
        <taxon>Dikarya</taxon>
        <taxon>Ascomycota</taxon>
        <taxon>Pezizomycotina</taxon>
        <taxon>Eurotiomycetes</taxon>
        <taxon>Eurotiomycetidae</taxon>
        <taxon>Eurotiales</taxon>
        <taxon>Aspergillaceae</taxon>
        <taxon>Aspergillus</taxon>
        <taxon>Aspergillus subgen. Fumigati</taxon>
    </lineage>
</organism>
<evidence type="ECO:0000256" key="2">
    <source>
        <dbReference type="ARBA" id="ARBA00023043"/>
    </source>
</evidence>
<dbReference type="PANTHER" id="PTHR24198">
    <property type="entry name" value="ANKYRIN REPEAT AND PROTEIN KINASE DOMAIN-CONTAINING PROTEIN"/>
    <property type="match status" value="1"/>
</dbReference>
<dbReference type="AlphaFoldDB" id="A0AAN5YHM4"/>
<name>A0AAN5YHM4_ASPLE</name>
<accession>A0AAN5YHM4</accession>
<feature type="repeat" description="ANK" evidence="3">
    <location>
        <begin position="182"/>
        <end position="215"/>
    </location>
</feature>
<dbReference type="EMBL" id="JAAAPU010000191">
    <property type="protein sequence ID" value="KAF4200545.1"/>
    <property type="molecule type" value="Genomic_DNA"/>
</dbReference>
<reference evidence="4" key="2">
    <citation type="submission" date="2020-04" db="EMBL/GenBank/DDBJ databases">
        <authorList>
            <person name="Santos R.A.C."/>
            <person name="Steenwyk J.L."/>
            <person name="Rivero-Menendez O."/>
            <person name="Mead M.E."/>
            <person name="Silva L.P."/>
            <person name="Bastos R.W."/>
            <person name="Alastruey-Izquierdo A."/>
            <person name="Goldman G.H."/>
            <person name="Rokas A."/>
        </authorList>
    </citation>
    <scope>NUCLEOTIDE SEQUENCE</scope>
    <source>
        <strain evidence="4">CNM-CM8927</strain>
    </source>
</reference>
<dbReference type="PANTHER" id="PTHR24198:SF165">
    <property type="entry name" value="ANKYRIN REPEAT-CONTAINING PROTEIN-RELATED"/>
    <property type="match status" value="1"/>
</dbReference>
<dbReference type="Proteomes" id="UP000649114">
    <property type="component" value="Unassembled WGS sequence"/>
</dbReference>
<dbReference type="SUPFAM" id="SSF48403">
    <property type="entry name" value="Ankyrin repeat"/>
    <property type="match status" value="1"/>
</dbReference>
<dbReference type="PROSITE" id="PS50297">
    <property type="entry name" value="ANK_REP_REGION"/>
    <property type="match status" value="1"/>
</dbReference>
<comment type="caution">
    <text evidence="4">The sequence shown here is derived from an EMBL/GenBank/DDBJ whole genome shotgun (WGS) entry which is preliminary data.</text>
</comment>
<protein>
    <submittedName>
        <fullName evidence="4">Uncharacterized protein</fullName>
    </submittedName>
</protein>
<dbReference type="Pfam" id="PF12796">
    <property type="entry name" value="Ank_2"/>
    <property type="match status" value="1"/>
</dbReference>
<dbReference type="SMART" id="SM00248">
    <property type="entry name" value="ANK"/>
    <property type="match status" value="2"/>
</dbReference>
<evidence type="ECO:0000313" key="4">
    <source>
        <dbReference type="EMBL" id="KAF4200545.1"/>
    </source>
</evidence>
<evidence type="ECO:0000256" key="1">
    <source>
        <dbReference type="ARBA" id="ARBA00022737"/>
    </source>
</evidence>
<evidence type="ECO:0000313" key="5">
    <source>
        <dbReference type="Proteomes" id="UP000649114"/>
    </source>
</evidence>
<dbReference type="InterPro" id="IPR002110">
    <property type="entry name" value="Ankyrin_rpt"/>
</dbReference>
<gene>
    <name evidence="4" type="ORF">CNMCM8927_002956</name>
</gene>
<dbReference type="Gene3D" id="1.25.40.20">
    <property type="entry name" value="Ankyrin repeat-containing domain"/>
    <property type="match status" value="1"/>
</dbReference>
<keyword evidence="2 3" id="KW-0040">ANK repeat</keyword>
<reference evidence="4" key="1">
    <citation type="journal article" date="2020" name="bioRxiv">
        <title>Genomic and phenotypic heterogeneity of clinical isolates of the human pathogens Aspergillus fumigatus, Aspergillus lentulus and Aspergillus fumigatiaffinis.</title>
        <authorList>
            <person name="dos Santos R.A.C."/>
            <person name="Steenwyk J.L."/>
            <person name="Rivero-Menendez O."/>
            <person name="Mead M.E."/>
            <person name="Silva L.P."/>
            <person name="Bastos R.W."/>
            <person name="Alastruey-Izquierdo A."/>
            <person name="Goldman G.H."/>
            <person name="Rokas A."/>
        </authorList>
    </citation>
    <scope>NUCLEOTIDE SEQUENCE</scope>
    <source>
        <strain evidence="4">CNM-CM8927</strain>
    </source>
</reference>
<sequence>MFPLPARHQTLLDRDRLSRRMLSDIRERRQESWGWVVYRTTYKSDPAFCKAIDVINSWIKREVYLDLRYSGVQDPDPTPNDELWACHRLTIMDDSQTLNGATIEDVRSHFQSWVEGQGQKDMWNKYRICMVIDEEILQLLNEVPSAEEHAEMHDLYCTEEIQKCSSLILVRPRVDLLAQDRRGSTALHDAAKRGHLPVVKLLLAEPSIDTNAKDRNGVTPLWWATRGNYKHMAARLLAEPNVDINGVGQFDGPLPDRLTYLHDAVREQSNLIIRSF</sequence>
<keyword evidence="1" id="KW-0677">Repeat</keyword>
<proteinExistence type="predicted"/>
<evidence type="ECO:0000256" key="3">
    <source>
        <dbReference type="PROSITE-ProRule" id="PRU00023"/>
    </source>
</evidence>
<dbReference type="PROSITE" id="PS50088">
    <property type="entry name" value="ANK_REPEAT"/>
    <property type="match status" value="1"/>
</dbReference>